<dbReference type="Proteomes" id="UP001227268">
    <property type="component" value="Unassembled WGS sequence"/>
</dbReference>
<organism evidence="1 2">
    <name type="scientific">Naganishia friedmannii</name>
    <dbReference type="NCBI Taxonomy" id="89922"/>
    <lineage>
        <taxon>Eukaryota</taxon>
        <taxon>Fungi</taxon>
        <taxon>Dikarya</taxon>
        <taxon>Basidiomycota</taxon>
        <taxon>Agaricomycotina</taxon>
        <taxon>Tremellomycetes</taxon>
        <taxon>Filobasidiales</taxon>
        <taxon>Filobasidiaceae</taxon>
        <taxon>Naganishia</taxon>
    </lineage>
</organism>
<name>A0ACC2UZB7_9TREE</name>
<comment type="caution">
    <text evidence="1">The sequence shown here is derived from an EMBL/GenBank/DDBJ whole genome shotgun (WGS) entry which is preliminary data.</text>
</comment>
<gene>
    <name evidence="1" type="ORF">QFC21_006956</name>
</gene>
<evidence type="ECO:0000313" key="1">
    <source>
        <dbReference type="EMBL" id="KAJ9092210.1"/>
    </source>
</evidence>
<dbReference type="EMBL" id="JASBWT010000041">
    <property type="protein sequence ID" value="KAJ9092210.1"/>
    <property type="molecule type" value="Genomic_DNA"/>
</dbReference>
<reference evidence="1" key="1">
    <citation type="submission" date="2023-04" db="EMBL/GenBank/DDBJ databases">
        <title>Draft Genome sequencing of Naganishia species isolated from polar environments using Oxford Nanopore Technology.</title>
        <authorList>
            <person name="Leo P."/>
            <person name="Venkateswaran K."/>
        </authorList>
    </citation>
    <scope>NUCLEOTIDE SEQUENCE</scope>
    <source>
        <strain evidence="1">MNA-CCFEE 5423</strain>
    </source>
</reference>
<protein>
    <submittedName>
        <fullName evidence="1">Uncharacterized protein</fullName>
    </submittedName>
</protein>
<accession>A0ACC2UZB7</accession>
<evidence type="ECO:0000313" key="2">
    <source>
        <dbReference type="Proteomes" id="UP001227268"/>
    </source>
</evidence>
<sequence length="329" mass="37787">MQLGADRTYLSIYESNSVDATPQLLHAFSRTLDSLNIPHRIITDKTTTRHWPHGASEERIAYLAAARNKALEPLASPDASLRLDDYEAWGQGRVLFLNDVIFGWRDAIELLATRLEGEPDGAQQNKVEGEGDYDLACAMDFGWSGLYAIPFWPYVKDPVSVEKMKKEQVMEVGACWNGIVAFRSDLVAYRSPQETPLLTTQLNSGVEVSNVTKRSIQKRGWQMVDNVLFSYDLHRLYPTAERKPRILLNPRVRVAYEKRWWVWHNVVLEIPVIKFWLNNWSRGYPLAFVDWIWESARRRDYCTWAGLSTSRPARCPALPGAIDRSWDQG</sequence>
<keyword evidence="2" id="KW-1185">Reference proteome</keyword>
<proteinExistence type="predicted"/>